<name>A0A4R6DTE8_9RHOO</name>
<dbReference type="RefSeq" id="WP_133594122.1">
    <property type="nucleotide sequence ID" value="NZ_SNVV01000019.1"/>
</dbReference>
<comment type="caution">
    <text evidence="1">The sequence shown here is derived from an EMBL/GenBank/DDBJ whole genome shotgun (WGS) entry which is preliminary data.</text>
</comment>
<dbReference type="SUPFAM" id="SSF56112">
    <property type="entry name" value="Protein kinase-like (PK-like)"/>
    <property type="match status" value="1"/>
</dbReference>
<accession>A0A4R6DTE8</accession>
<dbReference type="Pfam" id="PF06293">
    <property type="entry name" value="Kdo"/>
    <property type="match status" value="1"/>
</dbReference>
<dbReference type="InterPro" id="IPR027023">
    <property type="entry name" value="Put_LipoPS_kinase_InaA"/>
</dbReference>
<evidence type="ECO:0000313" key="1">
    <source>
        <dbReference type="EMBL" id="TDN47548.1"/>
    </source>
</evidence>
<dbReference type="PIRSF" id="PIRSF026326">
    <property type="entry name" value="InaA"/>
    <property type="match status" value="1"/>
</dbReference>
<protein>
    <submittedName>
        <fullName evidence="1">Lipopolysaccharide kinase (Kdo/WaaP) family protein</fullName>
    </submittedName>
</protein>
<reference evidence="1 2" key="1">
    <citation type="submission" date="2019-03" db="EMBL/GenBank/DDBJ databases">
        <title>Genomic Encyclopedia of Type Strains, Phase IV (KMG-IV): sequencing the most valuable type-strain genomes for metagenomic binning, comparative biology and taxonomic classification.</title>
        <authorList>
            <person name="Goeker M."/>
        </authorList>
    </citation>
    <scope>NUCLEOTIDE SEQUENCE [LARGE SCALE GENOMIC DNA]</scope>
    <source>
        <strain evidence="1 2">DSM 12121</strain>
    </source>
</reference>
<dbReference type="OrthoDB" id="5405319at2"/>
<dbReference type="Proteomes" id="UP000295129">
    <property type="component" value="Unassembled WGS sequence"/>
</dbReference>
<dbReference type="InterPro" id="IPR011009">
    <property type="entry name" value="Kinase-like_dom_sf"/>
</dbReference>
<keyword evidence="1" id="KW-0808">Transferase</keyword>
<keyword evidence="2" id="KW-1185">Reference proteome</keyword>
<dbReference type="EMBL" id="SNVV01000019">
    <property type="protein sequence ID" value="TDN47548.1"/>
    <property type="molecule type" value="Genomic_DNA"/>
</dbReference>
<keyword evidence="1" id="KW-0418">Kinase</keyword>
<organism evidence="1 2">
    <name type="scientific">Azoarcus indigens</name>
    <dbReference type="NCBI Taxonomy" id="29545"/>
    <lineage>
        <taxon>Bacteria</taxon>
        <taxon>Pseudomonadati</taxon>
        <taxon>Pseudomonadota</taxon>
        <taxon>Betaproteobacteria</taxon>
        <taxon>Rhodocyclales</taxon>
        <taxon>Zoogloeaceae</taxon>
        <taxon>Azoarcus</taxon>
    </lineage>
</organism>
<proteinExistence type="predicted"/>
<dbReference type="GO" id="GO:0016301">
    <property type="term" value="F:kinase activity"/>
    <property type="evidence" value="ECO:0007669"/>
    <property type="project" value="UniProtKB-KW"/>
</dbReference>
<evidence type="ECO:0000313" key="2">
    <source>
        <dbReference type="Proteomes" id="UP000295129"/>
    </source>
</evidence>
<sequence>MSTHILGAGAPVPASEGADAFAHWWTFPGEWVEPVNRRRAGWSGVLRATQGDKVLYIKRQCGHLCHTPTRPLGWPTASREWHYLGRLAALGIPAPQPLFHGSRRGGQGPETVLVTAELQGYRPLAEQTALSPEQRRQLAAEVGKTLGRLHRARLQHGCLYDKHIMVRWRDGQADVALLDLEKMRPRLRRSLAAGHDLEQLSRHQTLWQASDWQHLLTAHAQHLDPR</sequence>
<dbReference type="AlphaFoldDB" id="A0A4R6DTE8"/>
<gene>
    <name evidence="1" type="ORF">C7389_11958</name>
</gene>